<dbReference type="InterPro" id="IPR011709">
    <property type="entry name" value="DEAD-box_helicase_OB_fold"/>
</dbReference>
<feature type="domain" description="RNA helicase HrpA C-terminal" evidence="2">
    <location>
        <begin position="147"/>
        <end position="282"/>
    </location>
</feature>
<reference evidence="3 4" key="2">
    <citation type="submission" date="2019-05" db="EMBL/GenBank/DDBJ databases">
        <authorList>
            <person name="Suflita J.M."/>
            <person name="Marks C.R."/>
        </authorList>
    </citation>
    <scope>NUCLEOTIDE SEQUENCE [LARGE SCALE GENOMIC DNA]</scope>
    <source>
        <strain evidence="3 4">ALDC</strain>
    </source>
</reference>
<name>A0A4P8KZM5_9BACT</name>
<dbReference type="EMBL" id="CP040098">
    <property type="protein sequence ID" value="QCQ20733.1"/>
    <property type="molecule type" value="Genomic_DNA"/>
</dbReference>
<keyword evidence="4" id="KW-1185">Reference proteome</keyword>
<evidence type="ECO:0000259" key="2">
    <source>
        <dbReference type="Pfam" id="PF11898"/>
    </source>
</evidence>
<dbReference type="AlphaFoldDB" id="A0A4P8KZM5"/>
<evidence type="ECO:0000313" key="3">
    <source>
        <dbReference type="EMBL" id="QCQ20733.1"/>
    </source>
</evidence>
<sequence length="288" mass="33387">MAPGALPRGASKVLQRQLPFLPARARMAGCARRDRGDMKEIRGFRLQDEPPGVSYEAVHRAVTSGFLSNIAVKKEKNLYLGTKGRKVMLFPGSGLFNRGGEWIVAAELVQTSRLFARTAAQVQPEWIEEFGKHLCRSSYEEPHWEKRRGQVVALERVTLYGLVIVNGRRVNYGRIRPKEAREIFIRSGLVEAEMPGKYGFLEHNRKLIQRIRDMEDRIRRRELLVDDEALYAFYDARLPEIADIRSFNRWLKDQGGDEVLRMSEDDLLRFRRNRRRWSSFPALSISRT</sequence>
<dbReference type="KEGG" id="dax:FDQ92_00050"/>
<dbReference type="Pfam" id="PF11898">
    <property type="entry name" value="DUF3418"/>
    <property type="match status" value="1"/>
</dbReference>
<feature type="domain" description="DEAD-box helicase OB fold" evidence="1">
    <location>
        <begin position="58"/>
        <end position="133"/>
    </location>
</feature>
<dbReference type="Pfam" id="PF07717">
    <property type="entry name" value="OB_NTP_bind"/>
    <property type="match status" value="1"/>
</dbReference>
<dbReference type="Proteomes" id="UP000298602">
    <property type="component" value="Chromosome"/>
</dbReference>
<protein>
    <submittedName>
        <fullName evidence="3">DUF3418 domain-containing protein</fullName>
    </submittedName>
</protein>
<gene>
    <name evidence="3" type="ORF">FDQ92_00050</name>
</gene>
<dbReference type="InterPro" id="IPR024590">
    <property type="entry name" value="HrpA_C"/>
</dbReference>
<evidence type="ECO:0000313" key="4">
    <source>
        <dbReference type="Proteomes" id="UP000298602"/>
    </source>
</evidence>
<reference evidence="3 4" key="1">
    <citation type="submission" date="2019-05" db="EMBL/GenBank/DDBJ databases">
        <title>The Complete Genome Sequence of the n-alkane-degrading Desulfoglaeba alkanexedens ALDC reveals multiple alkylsuccinate synthase gene clusters.</title>
        <authorList>
            <person name="Callaghan A.V."/>
            <person name="Davidova I.A."/>
            <person name="Duncan K.E."/>
            <person name="Morris B."/>
            <person name="McInerney M.J."/>
        </authorList>
    </citation>
    <scope>NUCLEOTIDE SEQUENCE [LARGE SCALE GENOMIC DNA]</scope>
    <source>
        <strain evidence="3 4">ALDC</strain>
    </source>
</reference>
<organism evidence="3 4">
    <name type="scientific">Desulfoglaeba alkanexedens ALDC</name>
    <dbReference type="NCBI Taxonomy" id="980445"/>
    <lineage>
        <taxon>Bacteria</taxon>
        <taxon>Pseudomonadati</taxon>
        <taxon>Thermodesulfobacteriota</taxon>
        <taxon>Syntrophobacteria</taxon>
        <taxon>Syntrophobacterales</taxon>
        <taxon>Syntrophobacteraceae</taxon>
        <taxon>Desulfoglaeba</taxon>
    </lineage>
</organism>
<accession>A0A4P8KZM5</accession>
<dbReference type="OrthoDB" id="9805617at2"/>
<proteinExistence type="predicted"/>
<evidence type="ECO:0000259" key="1">
    <source>
        <dbReference type="Pfam" id="PF07717"/>
    </source>
</evidence>